<dbReference type="PIRSF" id="PIRSF005715">
    <property type="entry name" value="VPS45_Sec1"/>
    <property type="match status" value="1"/>
</dbReference>
<dbReference type="SUPFAM" id="SSF56815">
    <property type="entry name" value="Sec1/munc18-like (SM) proteins"/>
    <property type="match status" value="1"/>
</dbReference>
<dbReference type="InterPro" id="IPR036045">
    <property type="entry name" value="Sec1-like_sf"/>
</dbReference>
<organism evidence="2 3">
    <name type="scientific">Vittaforma corneae (strain ATCC 50505)</name>
    <name type="common">Microsporidian parasite</name>
    <name type="synonym">Nosema corneum</name>
    <dbReference type="NCBI Taxonomy" id="993615"/>
    <lineage>
        <taxon>Eukaryota</taxon>
        <taxon>Fungi</taxon>
        <taxon>Fungi incertae sedis</taxon>
        <taxon>Microsporidia</taxon>
        <taxon>Nosematidae</taxon>
        <taxon>Vittaforma</taxon>
    </lineage>
</organism>
<sequence>MESLFYPQIEFILKRGTGIKACLFDSESKQMISNLIPLSVFRDNGFFYFDYLTNKNRTKVDGMCCIVIVRPCNLKVLLEEIVCPFYGNYIILFTTQIDPFVLEIMANTDIHSVISEVHEINLDLYRQSLNLYTTNSLMYKRNFDALFSLLLSLEMSPSILALNESSSKENIDMNESMVNLGRDLCNKIAQFNFQKRGTLVLLKRNFDLITPLLYDWHYFSMINEHFDLENSIVKVNNRDYLLNDAFFNINKFKQIAEVGEQIKIFIKEVEKNKLSIDDFEEIQEMVTQKTIAEVHLSIYNRIINEAVGIQQISEIENEVLVNKDISIARAIENLGNSNALKVLLIYFLKYVKNWEESSRAFPKFRADLLKFYESHRPLNYCYKNGFNTGVDIKLGYISPLKRVVKHLVFNKLKDNSFVRFGNVEDITPIIIYIEGGVTLREHREICEFASEHKIEVIVISNEVLNSSKFFNYAKG</sequence>
<dbReference type="HOGENOM" id="CLU_013933_1_0_1"/>
<dbReference type="InterPro" id="IPR043127">
    <property type="entry name" value="Sec-1-like_dom3a"/>
</dbReference>
<name>L2GM04_VITCO</name>
<reference evidence="3" key="1">
    <citation type="submission" date="2011-05" db="EMBL/GenBank/DDBJ databases">
        <title>The genome sequence of Vittaforma corneae strain ATCC 50505.</title>
        <authorList>
            <consortium name="The Broad Institute Genome Sequencing Platform"/>
            <person name="Cuomo C."/>
            <person name="Didier E."/>
            <person name="Bowers L."/>
            <person name="Young S.K."/>
            <person name="Zeng Q."/>
            <person name="Gargeya S."/>
            <person name="Fitzgerald M."/>
            <person name="Haas B."/>
            <person name="Abouelleil A."/>
            <person name="Alvarado L."/>
            <person name="Arachchi H.M."/>
            <person name="Berlin A."/>
            <person name="Chapman S.B."/>
            <person name="Gearin G."/>
            <person name="Goldberg J."/>
            <person name="Griggs A."/>
            <person name="Gujja S."/>
            <person name="Hansen M."/>
            <person name="Heiman D."/>
            <person name="Howarth C."/>
            <person name="Larimer J."/>
            <person name="Lui A."/>
            <person name="MacDonald P.J.P."/>
            <person name="McCowen C."/>
            <person name="Montmayeur A."/>
            <person name="Murphy C."/>
            <person name="Neiman D."/>
            <person name="Pearson M."/>
            <person name="Priest M."/>
            <person name="Roberts A."/>
            <person name="Saif S."/>
            <person name="Shea T."/>
            <person name="Sisk P."/>
            <person name="Stolte C."/>
            <person name="Sykes S."/>
            <person name="Wortman J."/>
            <person name="Nusbaum C."/>
            <person name="Birren B."/>
        </authorList>
    </citation>
    <scope>NUCLEOTIDE SEQUENCE [LARGE SCALE GENOMIC DNA]</scope>
    <source>
        <strain evidence="3">ATCC 50505</strain>
    </source>
</reference>
<dbReference type="Gene3D" id="3.40.50.1910">
    <property type="match status" value="1"/>
</dbReference>
<protein>
    <recommendedName>
        <fullName evidence="4">Sec1 family protein</fullName>
    </recommendedName>
</protein>
<accession>L2GM04</accession>
<evidence type="ECO:0000313" key="2">
    <source>
        <dbReference type="EMBL" id="ELA41530.1"/>
    </source>
</evidence>
<evidence type="ECO:0000313" key="3">
    <source>
        <dbReference type="Proteomes" id="UP000011082"/>
    </source>
</evidence>
<dbReference type="Proteomes" id="UP000011082">
    <property type="component" value="Unassembled WGS sequence"/>
</dbReference>
<dbReference type="EMBL" id="JH370142">
    <property type="protein sequence ID" value="ELA41530.1"/>
    <property type="molecule type" value="Genomic_DNA"/>
</dbReference>
<dbReference type="Gene3D" id="3.90.830.10">
    <property type="entry name" value="Syntaxin Binding Protein 1, Chain A, domain 2"/>
    <property type="match status" value="1"/>
</dbReference>
<keyword evidence="3" id="KW-1185">Reference proteome</keyword>
<dbReference type="PANTHER" id="PTHR11679">
    <property type="entry name" value="VESICLE PROTEIN SORTING-ASSOCIATED"/>
    <property type="match status" value="1"/>
</dbReference>
<dbReference type="InterPro" id="IPR027482">
    <property type="entry name" value="Sec1-like_dom2"/>
</dbReference>
<dbReference type="InParanoid" id="L2GM04"/>
<dbReference type="GeneID" id="19882105"/>
<dbReference type="AlphaFoldDB" id="L2GM04"/>
<evidence type="ECO:0008006" key="4">
    <source>
        <dbReference type="Google" id="ProtNLM"/>
    </source>
</evidence>
<dbReference type="GO" id="GO:0016192">
    <property type="term" value="P:vesicle-mediated transport"/>
    <property type="evidence" value="ECO:0007669"/>
    <property type="project" value="InterPro"/>
</dbReference>
<dbReference type="InterPro" id="IPR001619">
    <property type="entry name" value="Sec1-like"/>
</dbReference>
<proteinExistence type="inferred from homology"/>
<gene>
    <name evidence="2" type="ORF">VICG_01394</name>
</gene>
<dbReference type="InterPro" id="IPR043154">
    <property type="entry name" value="Sec-1-like_dom1"/>
</dbReference>
<dbReference type="Pfam" id="PF00995">
    <property type="entry name" value="Sec1"/>
    <property type="match status" value="1"/>
</dbReference>
<dbReference type="FunCoup" id="L2GM04">
    <property type="interactions" value="89"/>
</dbReference>
<dbReference type="Gene3D" id="1.25.40.60">
    <property type="match status" value="1"/>
</dbReference>
<dbReference type="OMA" id="LVHEWRY"/>
<dbReference type="STRING" id="993615.L2GM04"/>
<dbReference type="VEuPathDB" id="MicrosporidiaDB:VICG_01394"/>
<dbReference type="OrthoDB" id="10266265at2759"/>
<comment type="similarity">
    <text evidence="1">Belongs to the STXBP/unc-18/SEC1 family.</text>
</comment>
<evidence type="ECO:0000256" key="1">
    <source>
        <dbReference type="ARBA" id="ARBA00009884"/>
    </source>
</evidence>
<dbReference type="Gene3D" id="3.40.50.2060">
    <property type="match status" value="1"/>
</dbReference>
<dbReference type="RefSeq" id="XP_007604840.1">
    <property type="nucleotide sequence ID" value="XM_007604778.1"/>
</dbReference>